<evidence type="ECO:0000259" key="8">
    <source>
        <dbReference type="Pfam" id="PF05057"/>
    </source>
</evidence>
<dbReference type="InterPro" id="IPR052374">
    <property type="entry name" value="SERAC1"/>
</dbReference>
<accession>A0AAN7HAI8</accession>
<comment type="caution">
    <text evidence="9">The sequence shown here is derived from an EMBL/GenBank/DDBJ whole genome shotgun (WGS) entry which is preliminary data.</text>
</comment>
<dbReference type="PANTHER" id="PTHR48182">
    <property type="entry name" value="PROTEIN SERAC1"/>
    <property type="match status" value="1"/>
</dbReference>
<evidence type="ECO:0000256" key="1">
    <source>
        <dbReference type="ARBA" id="ARBA00004173"/>
    </source>
</evidence>
<evidence type="ECO:0000313" key="9">
    <source>
        <dbReference type="EMBL" id="KAK4236388.1"/>
    </source>
</evidence>
<keyword evidence="6" id="KW-0496">Mitochondrion</keyword>
<dbReference type="Gene3D" id="3.40.50.1820">
    <property type="entry name" value="alpha/beta hydrolase"/>
    <property type="match status" value="1"/>
</dbReference>
<dbReference type="PANTHER" id="PTHR48182:SF2">
    <property type="entry name" value="PROTEIN SERAC1"/>
    <property type="match status" value="1"/>
</dbReference>
<dbReference type="AlphaFoldDB" id="A0AAN7HAI8"/>
<dbReference type="EMBL" id="MU860196">
    <property type="protein sequence ID" value="KAK4236388.1"/>
    <property type="molecule type" value="Genomic_DNA"/>
</dbReference>
<dbReference type="SUPFAM" id="SSF53474">
    <property type="entry name" value="alpha/beta-Hydrolases"/>
    <property type="match status" value="1"/>
</dbReference>
<dbReference type="Proteomes" id="UP001303760">
    <property type="component" value="Unassembled WGS sequence"/>
</dbReference>
<keyword evidence="10" id="KW-1185">Reference proteome</keyword>
<dbReference type="GO" id="GO:0005739">
    <property type="term" value="C:mitochondrion"/>
    <property type="evidence" value="ECO:0007669"/>
    <property type="project" value="UniProtKB-SubCell"/>
</dbReference>
<evidence type="ECO:0000256" key="4">
    <source>
        <dbReference type="ARBA" id="ARBA00007920"/>
    </source>
</evidence>
<feature type="domain" description="DUF676" evidence="8">
    <location>
        <begin position="39"/>
        <end position="168"/>
    </location>
</feature>
<name>A0AAN7HAI8_9PEZI</name>
<organism evidence="9 10">
    <name type="scientific">Achaetomium macrosporum</name>
    <dbReference type="NCBI Taxonomy" id="79813"/>
    <lineage>
        <taxon>Eukaryota</taxon>
        <taxon>Fungi</taxon>
        <taxon>Dikarya</taxon>
        <taxon>Ascomycota</taxon>
        <taxon>Pezizomycotina</taxon>
        <taxon>Sordariomycetes</taxon>
        <taxon>Sordariomycetidae</taxon>
        <taxon>Sordariales</taxon>
        <taxon>Chaetomiaceae</taxon>
        <taxon>Achaetomium</taxon>
    </lineage>
</organism>
<dbReference type="GO" id="GO:0016020">
    <property type="term" value="C:membrane"/>
    <property type="evidence" value="ECO:0007669"/>
    <property type="project" value="UniProtKB-SubCell"/>
</dbReference>
<dbReference type="InterPro" id="IPR007751">
    <property type="entry name" value="DUF676_lipase-like"/>
</dbReference>
<evidence type="ECO:0000256" key="5">
    <source>
        <dbReference type="ARBA" id="ARBA00022824"/>
    </source>
</evidence>
<comment type="similarity">
    <text evidence="4">Belongs to the putative lipase ROG1 family.</text>
</comment>
<reference evidence="9" key="2">
    <citation type="submission" date="2023-05" db="EMBL/GenBank/DDBJ databases">
        <authorList>
            <consortium name="Lawrence Berkeley National Laboratory"/>
            <person name="Steindorff A."/>
            <person name="Hensen N."/>
            <person name="Bonometti L."/>
            <person name="Westerberg I."/>
            <person name="Brannstrom I.O."/>
            <person name="Guillou S."/>
            <person name="Cros-Aarteil S."/>
            <person name="Calhoun S."/>
            <person name="Haridas S."/>
            <person name="Kuo A."/>
            <person name="Mondo S."/>
            <person name="Pangilinan J."/>
            <person name="Riley R."/>
            <person name="Labutti K."/>
            <person name="Andreopoulos B."/>
            <person name="Lipzen A."/>
            <person name="Chen C."/>
            <person name="Yanf M."/>
            <person name="Daum C."/>
            <person name="Ng V."/>
            <person name="Clum A."/>
            <person name="Ohm R."/>
            <person name="Martin F."/>
            <person name="Silar P."/>
            <person name="Natvig D."/>
            <person name="Lalanne C."/>
            <person name="Gautier V."/>
            <person name="Ament-Velasquez S.L."/>
            <person name="Kruys A."/>
            <person name="Hutchinson M.I."/>
            <person name="Powell A.J."/>
            <person name="Barry K."/>
            <person name="Miller A.N."/>
            <person name="Grigoriev I.V."/>
            <person name="Debuchy R."/>
            <person name="Gladieux P."/>
            <person name="Thoren M.H."/>
            <person name="Johannesson H."/>
        </authorList>
    </citation>
    <scope>NUCLEOTIDE SEQUENCE</scope>
    <source>
        <strain evidence="9">CBS 532.94</strain>
    </source>
</reference>
<evidence type="ECO:0000256" key="2">
    <source>
        <dbReference type="ARBA" id="ARBA00004240"/>
    </source>
</evidence>
<keyword evidence="7" id="KW-0472">Membrane</keyword>
<dbReference type="Pfam" id="PF05057">
    <property type="entry name" value="DUF676"/>
    <property type="match status" value="1"/>
</dbReference>
<evidence type="ECO:0000256" key="7">
    <source>
        <dbReference type="ARBA" id="ARBA00023136"/>
    </source>
</evidence>
<reference evidence="9" key="1">
    <citation type="journal article" date="2023" name="Mol. Phylogenet. Evol.">
        <title>Genome-scale phylogeny and comparative genomics of the fungal order Sordariales.</title>
        <authorList>
            <person name="Hensen N."/>
            <person name="Bonometti L."/>
            <person name="Westerberg I."/>
            <person name="Brannstrom I.O."/>
            <person name="Guillou S."/>
            <person name="Cros-Aarteil S."/>
            <person name="Calhoun S."/>
            <person name="Haridas S."/>
            <person name="Kuo A."/>
            <person name="Mondo S."/>
            <person name="Pangilinan J."/>
            <person name="Riley R."/>
            <person name="LaButti K."/>
            <person name="Andreopoulos B."/>
            <person name="Lipzen A."/>
            <person name="Chen C."/>
            <person name="Yan M."/>
            <person name="Daum C."/>
            <person name="Ng V."/>
            <person name="Clum A."/>
            <person name="Steindorff A."/>
            <person name="Ohm R.A."/>
            <person name="Martin F."/>
            <person name="Silar P."/>
            <person name="Natvig D.O."/>
            <person name="Lalanne C."/>
            <person name="Gautier V."/>
            <person name="Ament-Velasquez S.L."/>
            <person name="Kruys A."/>
            <person name="Hutchinson M.I."/>
            <person name="Powell A.J."/>
            <person name="Barry K."/>
            <person name="Miller A.N."/>
            <person name="Grigoriev I.V."/>
            <person name="Debuchy R."/>
            <person name="Gladieux P."/>
            <person name="Hiltunen Thoren M."/>
            <person name="Johannesson H."/>
        </authorList>
    </citation>
    <scope>NUCLEOTIDE SEQUENCE</scope>
    <source>
        <strain evidence="9">CBS 532.94</strain>
    </source>
</reference>
<comment type="subcellular location">
    <subcellularLocation>
        <location evidence="2">Endoplasmic reticulum</location>
    </subcellularLocation>
    <subcellularLocation>
        <location evidence="3">Membrane</location>
    </subcellularLocation>
    <subcellularLocation>
        <location evidence="1">Mitochondrion</location>
    </subcellularLocation>
</comment>
<sequence length="315" mass="35129">MPSSSLTEYGNHNQGLFTLPFPDPDWEKTYMDGPRWSNVVAVHGLNGDCFGTWTGQSPSEGPTIWVNELLLQKLPRTRVMTFGYNASVVGNTSVAGIRGHARKLLTLLRDKREDDGTSHRPIVFVAHSLGGIIVKQALMIARNEWKVFGDILTSTKGIVFFGTPHRGSDVAQWGEVIGNVKAASFGTRPRTPFFKLLRPNAKDLLDLSEDFRPHRAELGPHSRHSAVMELPHEQQVYISGDHSSMCKFTKDDDRFDMVWRAIKQASLGPDTMGIFEIRGTYMPQKQPTAGNHTLPWQPAGHSEVVTQGIPMSAWR</sequence>
<keyword evidence="5" id="KW-0256">Endoplasmic reticulum</keyword>
<evidence type="ECO:0000313" key="10">
    <source>
        <dbReference type="Proteomes" id="UP001303760"/>
    </source>
</evidence>
<evidence type="ECO:0000256" key="3">
    <source>
        <dbReference type="ARBA" id="ARBA00004370"/>
    </source>
</evidence>
<dbReference type="InterPro" id="IPR029058">
    <property type="entry name" value="AB_hydrolase_fold"/>
</dbReference>
<proteinExistence type="inferred from homology"/>
<gene>
    <name evidence="9" type="ORF">C8A03DRAFT_45622</name>
</gene>
<evidence type="ECO:0000256" key="6">
    <source>
        <dbReference type="ARBA" id="ARBA00023128"/>
    </source>
</evidence>
<dbReference type="GO" id="GO:0005783">
    <property type="term" value="C:endoplasmic reticulum"/>
    <property type="evidence" value="ECO:0007669"/>
    <property type="project" value="UniProtKB-SubCell"/>
</dbReference>
<protein>
    <recommendedName>
        <fullName evidence="8">DUF676 domain-containing protein</fullName>
    </recommendedName>
</protein>